<keyword evidence="3" id="KW-1185">Reference proteome</keyword>
<dbReference type="PANTHER" id="PTHR47099">
    <property type="entry name" value="METHYLCOBAMIDE:COM METHYLTRANSFERASE MTBA"/>
    <property type="match status" value="1"/>
</dbReference>
<dbReference type="STRING" id="39060.SAMN05660706_109113"/>
<reference evidence="3" key="1">
    <citation type="submission" date="2016-10" db="EMBL/GenBank/DDBJ databases">
        <authorList>
            <person name="Varghese N."/>
            <person name="Submissions S."/>
        </authorList>
    </citation>
    <scope>NUCLEOTIDE SEQUENCE [LARGE SCALE GENOMIC DNA]</scope>
    <source>
        <strain evidence="3">DSM 3669</strain>
    </source>
</reference>
<dbReference type="OrthoDB" id="1725032at2"/>
<protein>
    <submittedName>
        <fullName evidence="2">Uroporphyrinogen-III decarboxylase</fullName>
    </submittedName>
</protein>
<dbReference type="InterPro" id="IPR052024">
    <property type="entry name" value="Methanogen_methyltrans"/>
</dbReference>
<dbReference type="PANTHER" id="PTHR47099:SF1">
    <property type="entry name" value="METHYLCOBAMIDE:COM METHYLTRANSFERASE MTBA"/>
    <property type="match status" value="1"/>
</dbReference>
<dbReference type="Proteomes" id="UP000199584">
    <property type="component" value="Unassembled WGS sequence"/>
</dbReference>
<feature type="domain" description="Uroporphyrinogen decarboxylase (URO-D)" evidence="1">
    <location>
        <begin position="90"/>
        <end position="328"/>
    </location>
</feature>
<gene>
    <name evidence="2" type="ORF">SAMN05660706_109113</name>
</gene>
<name>A0A1I6DEP1_9FIRM</name>
<dbReference type="InterPro" id="IPR038071">
    <property type="entry name" value="UROD/MetE-like_sf"/>
</dbReference>
<organism evidence="2 3">
    <name type="scientific">Desulfoscipio geothermicus DSM 3669</name>
    <dbReference type="NCBI Taxonomy" id="1121426"/>
    <lineage>
        <taxon>Bacteria</taxon>
        <taxon>Bacillati</taxon>
        <taxon>Bacillota</taxon>
        <taxon>Clostridia</taxon>
        <taxon>Eubacteriales</taxon>
        <taxon>Desulfallaceae</taxon>
        <taxon>Desulfoscipio</taxon>
    </lineage>
</organism>
<sequence>MSTMTPRERVLTALQLKEPDRVPWVEGYVHKALGEKILGRPIPDPPGSARTAPEILEVLAIDNISYNFAPPRYAEIEKRGDIEIVGAGKLKTWQDFEECKKKMPDPGAAEFYKPAEEYLKKYRKDYAALAGVRFGPSNTYLSMGIEHFSYMLFDDPDLVDAIMDMFSSFSLRVLEVIQNMDFDVIFVSDDLAFRSGTFISPKHMERFFMPHMRKVAAKIEKPWIYHSCGNINSILDELLTLGMNGISNLEPGPMDIFQLKKDYGNKVCLMGNIDLHYTLSKGTVEETENEVREKIHRVGPGGGYIIATSNGVAAYCKPENIMAMNNALLKYGHYPL</sequence>
<evidence type="ECO:0000259" key="1">
    <source>
        <dbReference type="Pfam" id="PF01208"/>
    </source>
</evidence>
<dbReference type="GO" id="GO:0006779">
    <property type="term" value="P:porphyrin-containing compound biosynthetic process"/>
    <property type="evidence" value="ECO:0007669"/>
    <property type="project" value="InterPro"/>
</dbReference>
<dbReference type="Gene3D" id="3.20.20.210">
    <property type="match status" value="1"/>
</dbReference>
<dbReference type="EMBL" id="FOYM01000009">
    <property type="protein sequence ID" value="SFR03894.1"/>
    <property type="molecule type" value="Genomic_DNA"/>
</dbReference>
<dbReference type="GO" id="GO:0004853">
    <property type="term" value="F:uroporphyrinogen decarboxylase activity"/>
    <property type="evidence" value="ECO:0007669"/>
    <property type="project" value="InterPro"/>
</dbReference>
<evidence type="ECO:0000313" key="3">
    <source>
        <dbReference type="Proteomes" id="UP000199584"/>
    </source>
</evidence>
<accession>A0A1I6DEP1</accession>
<dbReference type="InterPro" id="IPR000257">
    <property type="entry name" value="Uroporphyrinogen_deCOase"/>
</dbReference>
<dbReference type="SUPFAM" id="SSF51726">
    <property type="entry name" value="UROD/MetE-like"/>
    <property type="match status" value="1"/>
</dbReference>
<evidence type="ECO:0000313" key="2">
    <source>
        <dbReference type="EMBL" id="SFR03894.1"/>
    </source>
</evidence>
<dbReference type="Pfam" id="PF01208">
    <property type="entry name" value="URO-D"/>
    <property type="match status" value="1"/>
</dbReference>
<proteinExistence type="predicted"/>
<dbReference type="AlphaFoldDB" id="A0A1I6DEP1"/>